<feature type="region of interest" description="Disordered" evidence="1">
    <location>
        <begin position="174"/>
        <end position="197"/>
    </location>
</feature>
<protein>
    <submittedName>
        <fullName evidence="2">Uncharacterized protein</fullName>
    </submittedName>
</protein>
<accession>A0AAQ3UN71</accession>
<organism evidence="2 3">
    <name type="scientific">Paspalum notatum var. saurae</name>
    <dbReference type="NCBI Taxonomy" id="547442"/>
    <lineage>
        <taxon>Eukaryota</taxon>
        <taxon>Viridiplantae</taxon>
        <taxon>Streptophyta</taxon>
        <taxon>Embryophyta</taxon>
        <taxon>Tracheophyta</taxon>
        <taxon>Spermatophyta</taxon>
        <taxon>Magnoliopsida</taxon>
        <taxon>Liliopsida</taxon>
        <taxon>Poales</taxon>
        <taxon>Poaceae</taxon>
        <taxon>PACMAD clade</taxon>
        <taxon>Panicoideae</taxon>
        <taxon>Andropogonodae</taxon>
        <taxon>Paspaleae</taxon>
        <taxon>Paspalinae</taxon>
        <taxon>Paspalum</taxon>
    </lineage>
</organism>
<dbReference type="EMBL" id="CP144753">
    <property type="protein sequence ID" value="WVZ93062.1"/>
    <property type="molecule type" value="Genomic_DNA"/>
</dbReference>
<keyword evidence="3" id="KW-1185">Reference proteome</keyword>
<name>A0AAQ3UN71_PASNO</name>
<evidence type="ECO:0000256" key="1">
    <source>
        <dbReference type="SAM" id="MobiDB-lite"/>
    </source>
</evidence>
<reference evidence="2 3" key="1">
    <citation type="submission" date="2024-02" db="EMBL/GenBank/DDBJ databases">
        <title>High-quality chromosome-scale genome assembly of Pensacola bahiagrass (Paspalum notatum Flugge var. saurae).</title>
        <authorList>
            <person name="Vega J.M."/>
            <person name="Podio M."/>
            <person name="Orjuela J."/>
            <person name="Siena L.A."/>
            <person name="Pessino S.C."/>
            <person name="Combes M.C."/>
            <person name="Mariac C."/>
            <person name="Albertini E."/>
            <person name="Pupilli F."/>
            <person name="Ortiz J.P.A."/>
            <person name="Leblanc O."/>
        </authorList>
    </citation>
    <scope>NUCLEOTIDE SEQUENCE [LARGE SCALE GENOMIC DNA]</scope>
    <source>
        <strain evidence="2">R1</strain>
        <tissue evidence="2">Leaf</tissue>
    </source>
</reference>
<gene>
    <name evidence="2" type="ORF">U9M48_039075</name>
</gene>
<evidence type="ECO:0000313" key="2">
    <source>
        <dbReference type="EMBL" id="WVZ93062.1"/>
    </source>
</evidence>
<dbReference type="Proteomes" id="UP001341281">
    <property type="component" value="Chromosome 09"/>
</dbReference>
<dbReference type="AlphaFoldDB" id="A0AAQ3UN71"/>
<sequence>MANKCVGVAIFGSKGDDSLTAMTWAKKEFVIRNPLPQGYKLCVIVIKDAAVQSDKNLAIDEIEPEFFSKERNFQRADKLQKLATDISKKYFGKMYEGPSMLDNLQRAINAMKPAGIDMLIVATDNLQAAGIDTLIVENAVDASSNPSSEEITLSTKSLKLPAGCSIVLVAKTDGDAESTTVSPNDPAAAPLSTRGGK</sequence>
<evidence type="ECO:0000313" key="3">
    <source>
        <dbReference type="Proteomes" id="UP001341281"/>
    </source>
</evidence>
<proteinExistence type="predicted"/>